<name>A0A3N1GBC7_9ACTN</name>
<protein>
    <submittedName>
        <fullName evidence="2">Uncharacterized protein</fullName>
    </submittedName>
</protein>
<organism evidence="2 3">
    <name type="scientific">Couchioplanes caeruleus</name>
    <dbReference type="NCBI Taxonomy" id="56438"/>
    <lineage>
        <taxon>Bacteria</taxon>
        <taxon>Bacillati</taxon>
        <taxon>Actinomycetota</taxon>
        <taxon>Actinomycetes</taxon>
        <taxon>Micromonosporales</taxon>
        <taxon>Micromonosporaceae</taxon>
        <taxon>Couchioplanes</taxon>
    </lineage>
</organism>
<feature type="signal peptide" evidence="1">
    <location>
        <begin position="1"/>
        <end position="33"/>
    </location>
</feature>
<evidence type="ECO:0000313" key="3">
    <source>
        <dbReference type="Proteomes" id="UP000271683"/>
    </source>
</evidence>
<dbReference type="Proteomes" id="UP000271683">
    <property type="component" value="Unassembled WGS sequence"/>
</dbReference>
<evidence type="ECO:0000256" key="1">
    <source>
        <dbReference type="SAM" id="SignalP"/>
    </source>
</evidence>
<reference evidence="2 3" key="1">
    <citation type="submission" date="2018-11" db="EMBL/GenBank/DDBJ databases">
        <title>Sequencing the genomes of 1000 actinobacteria strains.</title>
        <authorList>
            <person name="Klenk H.-P."/>
        </authorList>
    </citation>
    <scope>NUCLEOTIDE SEQUENCE [LARGE SCALE GENOMIC DNA]</scope>
    <source>
        <strain evidence="2 3">DSM 43634</strain>
    </source>
</reference>
<dbReference type="AlphaFoldDB" id="A0A3N1GBC7"/>
<proteinExistence type="predicted"/>
<accession>A0A3N1GBC7</accession>
<comment type="caution">
    <text evidence="2">The sequence shown here is derived from an EMBL/GenBank/DDBJ whole genome shotgun (WGS) entry which is preliminary data.</text>
</comment>
<dbReference type="EMBL" id="RJKL01000001">
    <property type="protein sequence ID" value="ROP27546.1"/>
    <property type="molecule type" value="Genomic_DNA"/>
</dbReference>
<keyword evidence="1" id="KW-0732">Signal</keyword>
<sequence length="302" mass="31181">MRNCGWVVNCADAASVLAAAALVQVATVHPAAAADAAVTGLEIWSASSTNDPLSQTETAEAFCPTSKRVIGGGGGVEWFLNDYTHDVVLTRMQPVHPFTGADSFVVTGERINGGTDTDWSVKAYAVCADPLPGLHIVTAASTPSSASSQLAQATCPDEEVVVGTGAYIYANSSGQVGLQVMRASMTGKVVYAQGHEDADGYASSWFVMAVAVCADMIDGYAVRNVPSDGDDSESSKAAEATCLDGRIPFGGGGAVAFTAPGATSLRWVALDDVLDEVHVSAIENTPTSTDWDYIVAQVICGF</sequence>
<feature type="chain" id="PRO_5017933429" evidence="1">
    <location>
        <begin position="34"/>
        <end position="302"/>
    </location>
</feature>
<evidence type="ECO:0000313" key="2">
    <source>
        <dbReference type="EMBL" id="ROP27546.1"/>
    </source>
</evidence>
<gene>
    <name evidence="2" type="ORF">EDD30_0219</name>
</gene>